<keyword evidence="1" id="KW-0732">Signal</keyword>
<evidence type="ECO:0000256" key="1">
    <source>
        <dbReference type="SAM" id="SignalP"/>
    </source>
</evidence>
<dbReference type="AlphaFoldDB" id="A0AAE1PWY2"/>
<dbReference type="Proteomes" id="UP001292094">
    <property type="component" value="Unassembled WGS sequence"/>
</dbReference>
<protein>
    <submittedName>
        <fullName evidence="2">Uncharacterized protein</fullName>
    </submittedName>
</protein>
<gene>
    <name evidence="2" type="ORF">Pmani_014232</name>
</gene>
<evidence type="ECO:0000313" key="2">
    <source>
        <dbReference type="EMBL" id="KAK4314527.1"/>
    </source>
</evidence>
<name>A0AAE1PWY2_9EUCA</name>
<feature type="chain" id="PRO_5042049731" evidence="1">
    <location>
        <begin position="25"/>
        <end position="131"/>
    </location>
</feature>
<feature type="signal peptide" evidence="1">
    <location>
        <begin position="1"/>
        <end position="24"/>
    </location>
</feature>
<evidence type="ECO:0000313" key="3">
    <source>
        <dbReference type="Proteomes" id="UP001292094"/>
    </source>
</evidence>
<reference evidence="2" key="1">
    <citation type="submission" date="2023-11" db="EMBL/GenBank/DDBJ databases">
        <title>Genome assemblies of two species of porcelain crab, Petrolisthes cinctipes and Petrolisthes manimaculis (Anomura: Porcellanidae).</title>
        <authorList>
            <person name="Angst P."/>
        </authorList>
    </citation>
    <scope>NUCLEOTIDE SEQUENCE</scope>
    <source>
        <strain evidence="2">PB745_02</strain>
        <tissue evidence="2">Gill</tissue>
    </source>
</reference>
<proteinExistence type="predicted"/>
<accession>A0AAE1PWY2</accession>
<organism evidence="2 3">
    <name type="scientific">Petrolisthes manimaculis</name>
    <dbReference type="NCBI Taxonomy" id="1843537"/>
    <lineage>
        <taxon>Eukaryota</taxon>
        <taxon>Metazoa</taxon>
        <taxon>Ecdysozoa</taxon>
        <taxon>Arthropoda</taxon>
        <taxon>Crustacea</taxon>
        <taxon>Multicrustacea</taxon>
        <taxon>Malacostraca</taxon>
        <taxon>Eumalacostraca</taxon>
        <taxon>Eucarida</taxon>
        <taxon>Decapoda</taxon>
        <taxon>Pleocyemata</taxon>
        <taxon>Anomura</taxon>
        <taxon>Galatheoidea</taxon>
        <taxon>Porcellanidae</taxon>
        <taxon>Petrolisthes</taxon>
    </lineage>
</organism>
<comment type="caution">
    <text evidence="2">The sequence shown here is derived from an EMBL/GenBank/DDBJ whole genome shotgun (WGS) entry which is preliminary data.</text>
</comment>
<sequence length="131" mass="14343">MMMGGTTLLLLFVIALTAPPRTVCQSLECQPQKPPCELIRCGIPKCGYGTRIQVLPCNCCPSCVPDPGYQQLTGQELLTQQIGQGLDRPRRALRRRVGGAQRLATVHKINLSGDLPPDVLALLKRHQKQMG</sequence>
<keyword evidence="3" id="KW-1185">Reference proteome</keyword>
<dbReference type="EMBL" id="JAWZYT010001218">
    <property type="protein sequence ID" value="KAK4314527.1"/>
    <property type="molecule type" value="Genomic_DNA"/>
</dbReference>